<evidence type="ECO:0000313" key="3">
    <source>
        <dbReference type="Proteomes" id="UP000321222"/>
    </source>
</evidence>
<organism evidence="2 3">
    <name type="scientific">Flavobacterium alkalisoli</name>
    <dbReference type="NCBI Taxonomy" id="2602769"/>
    <lineage>
        <taxon>Bacteria</taxon>
        <taxon>Pseudomonadati</taxon>
        <taxon>Bacteroidota</taxon>
        <taxon>Flavobacteriia</taxon>
        <taxon>Flavobacteriales</taxon>
        <taxon>Flavobacteriaceae</taxon>
        <taxon>Flavobacterium</taxon>
    </lineage>
</organism>
<sequence>MRNKRLLLPLLLCFGSLFAQKPKEIGLISDNDLYTSFKHDRYYTNGIELFYRYLAYTGDEKVAKVIGEVKAGQYMYNPQSVKAEEINVHDRPFAGYLFAQAGANVFYKSESVLKLNFELGIVGKESLAEAFQKGLHNVFNYPKVRGWEYQIHTALGVQVGAFYSHKVLAKQLHEKVDLHFLAKAKAGTIFTGITAGPMMRISFKRPLKPVYDSTLYGATLSEGNNKCGDQTREFFLFISPKVNYQIYDATIQGSLFNDESPVTFPLIPWRFEAETGVMYRKNSWNLSFSFNYQGKELTNNVIQGFYYGRIGVSYLL</sequence>
<accession>A0A5B9FNV5</accession>
<dbReference type="Proteomes" id="UP000321222">
    <property type="component" value="Chromosome"/>
</dbReference>
<dbReference type="EMBL" id="CP042831">
    <property type="protein sequence ID" value="QEE48983.1"/>
    <property type="molecule type" value="Genomic_DNA"/>
</dbReference>
<protein>
    <submittedName>
        <fullName evidence="2">Lipid A deacylase LpxR family protein</fullName>
    </submittedName>
</protein>
<gene>
    <name evidence="2" type="ORF">FUA48_05130</name>
</gene>
<keyword evidence="1" id="KW-0732">Signal</keyword>
<dbReference type="AlphaFoldDB" id="A0A5B9FNV5"/>
<evidence type="ECO:0000313" key="2">
    <source>
        <dbReference type="EMBL" id="QEE48983.1"/>
    </source>
</evidence>
<dbReference type="Gene3D" id="2.40.128.140">
    <property type="entry name" value="Outer membrane protein"/>
    <property type="match status" value="1"/>
</dbReference>
<dbReference type="OrthoDB" id="622552at2"/>
<proteinExistence type="predicted"/>
<dbReference type="Pfam" id="PF09982">
    <property type="entry name" value="LpxR"/>
    <property type="match status" value="1"/>
</dbReference>
<dbReference type="InterPro" id="IPR018707">
    <property type="entry name" value="LpxR"/>
</dbReference>
<dbReference type="RefSeq" id="WP_147582550.1">
    <property type="nucleotide sequence ID" value="NZ_CP042831.1"/>
</dbReference>
<name>A0A5B9FNV5_9FLAO</name>
<dbReference type="KEGG" id="fak:FUA48_05130"/>
<reference evidence="2 3" key="1">
    <citation type="submission" date="2019-08" db="EMBL/GenBank/DDBJ databases">
        <title>Flavobacterium alkalisoli sp. nov., isolated from rhizosphere soil of Suaeda salsa.</title>
        <authorList>
            <person name="Sun J.-Q."/>
            <person name="Xu L."/>
        </authorList>
    </citation>
    <scope>NUCLEOTIDE SEQUENCE [LARGE SCALE GENOMIC DNA]</scope>
    <source>
        <strain evidence="2 3">XS-5</strain>
    </source>
</reference>
<feature type="signal peptide" evidence="1">
    <location>
        <begin position="1"/>
        <end position="19"/>
    </location>
</feature>
<dbReference type="InterPro" id="IPR037107">
    <property type="entry name" value="Put_OMP_sf"/>
</dbReference>
<keyword evidence="3" id="KW-1185">Reference proteome</keyword>
<evidence type="ECO:0000256" key="1">
    <source>
        <dbReference type="SAM" id="SignalP"/>
    </source>
</evidence>
<feature type="chain" id="PRO_5023022272" evidence="1">
    <location>
        <begin position="20"/>
        <end position="316"/>
    </location>
</feature>